<protein>
    <submittedName>
        <fullName evidence="1">Uncharacterized protein</fullName>
    </submittedName>
</protein>
<evidence type="ECO:0000313" key="1">
    <source>
        <dbReference type="EMBL" id="DAE12329.1"/>
    </source>
</evidence>
<accession>A0A8S5Q0I7</accession>
<dbReference type="EMBL" id="BK015547">
    <property type="protein sequence ID" value="DAE12329.1"/>
    <property type="molecule type" value="Genomic_DNA"/>
</dbReference>
<proteinExistence type="predicted"/>
<reference evidence="1" key="1">
    <citation type="journal article" date="2021" name="Proc. Natl. Acad. Sci. U.S.A.">
        <title>A Catalog of Tens of Thousands of Viruses from Human Metagenomes Reveals Hidden Associations with Chronic Diseases.</title>
        <authorList>
            <person name="Tisza M.J."/>
            <person name="Buck C.B."/>
        </authorList>
    </citation>
    <scope>NUCLEOTIDE SEQUENCE</scope>
    <source>
        <strain evidence="1">CtQYc56</strain>
    </source>
</reference>
<sequence length="38" mass="4436">MMNKFANSFLCIYAILVKECGLKHDIIELFQFEKGVEI</sequence>
<name>A0A8S5Q0I7_9CAUD</name>
<organism evidence="1">
    <name type="scientific">Myoviridae sp. ctQYc56</name>
    <dbReference type="NCBI Taxonomy" id="2825100"/>
    <lineage>
        <taxon>Viruses</taxon>
        <taxon>Duplodnaviria</taxon>
        <taxon>Heunggongvirae</taxon>
        <taxon>Uroviricota</taxon>
        <taxon>Caudoviricetes</taxon>
    </lineage>
</organism>